<sequence>MFDNGTLDYKHDSSWRSVARAFGGLAVASIVAGVLVATSLTPIVAVTAVTGRDSLNAFDSLPSEIELGGTSQRNQIFATRDGAPVKIADIYDQNRKDLAWDQVSQFLKDAAVAGEDRRYYEHGGVDPQSLLRAGFGFVTETGSTGGSTIAMQVVKNIRVNESQQLPTEEARDAAYKKAIEKSPARKVQEIRLAIALEKKYTKDEILLGYLNLAGFGKATYGVEAASERYYGTSAADLTLAQAASLIAIVQTPDSLNLSDPENYPKNLARRDLILGNMLELGKIDQAQYDEAIATPIEAYVNLTSPTNGCLHATDAKFFCDYVVREVPNLTALGDDAAERNANWIKGGYSVYTTLDLNQQDVAQAQVSARAPADETRFALGAAAVAVQPGTGRILVMAQNRGFNNTPQAAPSETSINYSTDYAYGGSTGFQTGSTYKIFTLINWLQNGHTLRESVNGSERVLPASSFKCDGVPGAGPAFDVGNDTSGEGGMQSVQSATVRSVNGAFASMAQKLDLCAIRNVATSMGVHRADGAPLNTLPASILGINEIAPLTMAGAFATIAAGGTYCAPIAVDSIVNSKGEDLGGQAPACSAAIAPDIAAATAFALTGVFQGGGTALSASARDGVPIMGKTGTTDGSHQNWLVGSTTKVAMAVWVGNIQGDPAKRTEKNPGGEQSLRRVTIAGVNGANIKFVVFKAMLQGFNANPAYRGEAFPAVDQAYVNGKSKASSSAPTPVTETPPAPAPAPGAGAGGNGNGNGGNGNGNGGNGRNDD</sequence>
<evidence type="ECO:0000256" key="6">
    <source>
        <dbReference type="ARBA" id="ARBA00023268"/>
    </source>
</evidence>
<proteinExistence type="predicted"/>
<dbReference type="RefSeq" id="WP_354023421.1">
    <property type="nucleotide sequence ID" value="NZ_JBEPSJ010000001.1"/>
</dbReference>
<keyword evidence="6" id="KW-0511">Multifunctional enzyme</keyword>
<evidence type="ECO:0000256" key="8">
    <source>
        <dbReference type="ARBA" id="ARBA00049902"/>
    </source>
</evidence>
<dbReference type="EMBL" id="JBEPSJ010000001">
    <property type="protein sequence ID" value="MET4581237.1"/>
    <property type="molecule type" value="Genomic_DNA"/>
</dbReference>
<dbReference type="InterPro" id="IPR001264">
    <property type="entry name" value="Glyco_trans_51"/>
</dbReference>
<reference evidence="13 14" key="1">
    <citation type="submission" date="2024-06" db="EMBL/GenBank/DDBJ databases">
        <title>Sorghum-associated microbial communities from plants grown in Nebraska, USA.</title>
        <authorList>
            <person name="Schachtman D."/>
        </authorList>
    </citation>
    <scope>NUCLEOTIDE SEQUENCE [LARGE SCALE GENOMIC DNA]</scope>
    <source>
        <strain evidence="13 14">2857</strain>
    </source>
</reference>
<dbReference type="InterPro" id="IPR050396">
    <property type="entry name" value="Glycosyltr_51/Transpeptidase"/>
</dbReference>
<evidence type="ECO:0000256" key="2">
    <source>
        <dbReference type="ARBA" id="ARBA00022670"/>
    </source>
</evidence>
<keyword evidence="10" id="KW-0812">Transmembrane</keyword>
<evidence type="ECO:0000256" key="7">
    <source>
        <dbReference type="ARBA" id="ARBA00034000"/>
    </source>
</evidence>
<dbReference type="Pfam" id="PF00905">
    <property type="entry name" value="Transpeptidase"/>
    <property type="match status" value="1"/>
</dbReference>
<dbReference type="SUPFAM" id="SSF56601">
    <property type="entry name" value="beta-lactamase/transpeptidase-like"/>
    <property type="match status" value="1"/>
</dbReference>
<feature type="compositionally biased region" description="Gly residues" evidence="9">
    <location>
        <begin position="746"/>
        <end position="770"/>
    </location>
</feature>
<dbReference type="SUPFAM" id="SSF53955">
    <property type="entry name" value="Lysozyme-like"/>
    <property type="match status" value="1"/>
</dbReference>
<feature type="transmembrane region" description="Helical" evidence="10">
    <location>
        <begin position="21"/>
        <end position="45"/>
    </location>
</feature>
<name>A0ABV2QJL9_9MICO</name>
<dbReference type="Gene3D" id="1.10.3810.10">
    <property type="entry name" value="Biosynthetic peptidoglycan transglycosylase-like"/>
    <property type="match status" value="1"/>
</dbReference>
<evidence type="ECO:0000256" key="10">
    <source>
        <dbReference type="SAM" id="Phobius"/>
    </source>
</evidence>
<evidence type="ECO:0000313" key="14">
    <source>
        <dbReference type="Proteomes" id="UP001549257"/>
    </source>
</evidence>
<keyword evidence="3" id="KW-0328">Glycosyltransferase</keyword>
<evidence type="ECO:0000256" key="3">
    <source>
        <dbReference type="ARBA" id="ARBA00022676"/>
    </source>
</evidence>
<protein>
    <submittedName>
        <fullName evidence="13">Membrane peptidoglycan carboxypeptidase</fullName>
    </submittedName>
</protein>
<dbReference type="Gene3D" id="3.40.710.10">
    <property type="entry name" value="DD-peptidase/beta-lactamase superfamily"/>
    <property type="match status" value="1"/>
</dbReference>
<evidence type="ECO:0000256" key="1">
    <source>
        <dbReference type="ARBA" id="ARBA00022645"/>
    </source>
</evidence>
<dbReference type="Proteomes" id="UP001549257">
    <property type="component" value="Unassembled WGS sequence"/>
</dbReference>
<keyword evidence="5" id="KW-0378">Hydrolase</keyword>
<dbReference type="GO" id="GO:0004180">
    <property type="term" value="F:carboxypeptidase activity"/>
    <property type="evidence" value="ECO:0007669"/>
    <property type="project" value="UniProtKB-KW"/>
</dbReference>
<comment type="caution">
    <text evidence="13">The sequence shown here is derived from an EMBL/GenBank/DDBJ whole genome shotgun (WGS) entry which is preliminary data.</text>
</comment>
<evidence type="ECO:0000256" key="5">
    <source>
        <dbReference type="ARBA" id="ARBA00022801"/>
    </source>
</evidence>
<keyword evidence="10" id="KW-0472">Membrane</keyword>
<feature type="compositionally biased region" description="Polar residues" evidence="9">
    <location>
        <begin position="723"/>
        <end position="734"/>
    </location>
</feature>
<feature type="domain" description="Penicillin-binding protein transpeptidase" evidence="11">
    <location>
        <begin position="382"/>
        <end position="647"/>
    </location>
</feature>
<dbReference type="InterPro" id="IPR036950">
    <property type="entry name" value="PBP_transglycosylase"/>
</dbReference>
<feature type="domain" description="Glycosyl transferase family 51" evidence="12">
    <location>
        <begin position="87"/>
        <end position="277"/>
    </location>
</feature>
<evidence type="ECO:0000313" key="13">
    <source>
        <dbReference type="EMBL" id="MET4581237.1"/>
    </source>
</evidence>
<dbReference type="PANTHER" id="PTHR32282">
    <property type="entry name" value="BINDING PROTEIN TRANSPEPTIDASE, PUTATIVE-RELATED"/>
    <property type="match status" value="1"/>
</dbReference>
<evidence type="ECO:0000259" key="12">
    <source>
        <dbReference type="Pfam" id="PF00912"/>
    </source>
</evidence>
<dbReference type="InterPro" id="IPR023346">
    <property type="entry name" value="Lysozyme-like_dom_sf"/>
</dbReference>
<evidence type="ECO:0000256" key="4">
    <source>
        <dbReference type="ARBA" id="ARBA00022679"/>
    </source>
</evidence>
<organism evidence="13 14">
    <name type="scientific">Conyzicola nivalis</name>
    <dbReference type="NCBI Taxonomy" id="1477021"/>
    <lineage>
        <taxon>Bacteria</taxon>
        <taxon>Bacillati</taxon>
        <taxon>Actinomycetota</taxon>
        <taxon>Actinomycetes</taxon>
        <taxon>Micrococcales</taxon>
        <taxon>Microbacteriaceae</taxon>
        <taxon>Conyzicola</taxon>
    </lineage>
</organism>
<dbReference type="PANTHER" id="PTHR32282:SF33">
    <property type="entry name" value="PEPTIDOGLYCAN GLYCOSYLTRANSFERASE"/>
    <property type="match status" value="1"/>
</dbReference>
<evidence type="ECO:0000259" key="11">
    <source>
        <dbReference type="Pfam" id="PF00905"/>
    </source>
</evidence>
<keyword evidence="2" id="KW-0645">Protease</keyword>
<evidence type="ECO:0000256" key="9">
    <source>
        <dbReference type="SAM" id="MobiDB-lite"/>
    </source>
</evidence>
<dbReference type="InterPro" id="IPR001460">
    <property type="entry name" value="PCN-bd_Tpept"/>
</dbReference>
<comment type="catalytic activity">
    <reaction evidence="8">
        <text>[GlcNAc-(1-&gt;4)-Mur2Ac(oyl-L-Ala-gamma-D-Glu-L-Lys-D-Ala-D-Ala)](n)-di-trans,octa-cis-undecaprenyl diphosphate + beta-D-GlcNAc-(1-&gt;4)-Mur2Ac(oyl-L-Ala-gamma-D-Glu-L-Lys-D-Ala-D-Ala)-di-trans,octa-cis-undecaprenyl diphosphate = [GlcNAc-(1-&gt;4)-Mur2Ac(oyl-L-Ala-gamma-D-Glu-L-Lys-D-Ala-D-Ala)](n+1)-di-trans,octa-cis-undecaprenyl diphosphate + di-trans,octa-cis-undecaprenyl diphosphate + H(+)</text>
        <dbReference type="Rhea" id="RHEA:23708"/>
        <dbReference type="Rhea" id="RHEA-COMP:9602"/>
        <dbReference type="Rhea" id="RHEA-COMP:9603"/>
        <dbReference type="ChEBI" id="CHEBI:15378"/>
        <dbReference type="ChEBI" id="CHEBI:58405"/>
        <dbReference type="ChEBI" id="CHEBI:60033"/>
        <dbReference type="ChEBI" id="CHEBI:78435"/>
        <dbReference type="EC" id="2.4.99.28"/>
    </reaction>
</comment>
<comment type="catalytic activity">
    <reaction evidence="7">
        <text>Preferential cleavage: (Ac)2-L-Lys-D-Ala-|-D-Ala. Also transpeptidation of peptidyl-alanyl moieties that are N-acyl substituents of D-alanine.</text>
        <dbReference type="EC" id="3.4.16.4"/>
    </reaction>
</comment>
<dbReference type="Pfam" id="PF00912">
    <property type="entry name" value="Transgly"/>
    <property type="match status" value="1"/>
</dbReference>
<feature type="region of interest" description="Disordered" evidence="9">
    <location>
        <begin position="722"/>
        <end position="770"/>
    </location>
</feature>
<accession>A0ABV2QJL9</accession>
<keyword evidence="4" id="KW-0808">Transferase</keyword>
<keyword evidence="1 13" id="KW-0121">Carboxypeptidase</keyword>
<gene>
    <name evidence="13" type="ORF">ABIE21_000727</name>
</gene>
<keyword evidence="14" id="KW-1185">Reference proteome</keyword>
<keyword evidence="10" id="KW-1133">Transmembrane helix</keyword>
<dbReference type="InterPro" id="IPR012338">
    <property type="entry name" value="Beta-lactam/transpept-like"/>
</dbReference>